<gene>
    <name evidence="2" type="ORF">I5776_15555</name>
</gene>
<dbReference type="EMBL" id="CP065425">
    <property type="protein sequence ID" value="QQZ08468.1"/>
    <property type="molecule type" value="Genomic_DNA"/>
</dbReference>
<evidence type="ECO:0000256" key="1">
    <source>
        <dbReference type="SAM" id="Phobius"/>
    </source>
</evidence>
<dbReference type="RefSeq" id="WP_202777284.1">
    <property type="nucleotide sequence ID" value="NZ_CP065425.1"/>
</dbReference>
<feature type="transmembrane region" description="Helical" evidence="1">
    <location>
        <begin position="31"/>
        <end position="54"/>
    </location>
</feature>
<organism evidence="2 3">
    <name type="scientific">Heyndrickxia vini</name>
    <dbReference type="NCBI Taxonomy" id="1476025"/>
    <lineage>
        <taxon>Bacteria</taxon>
        <taxon>Bacillati</taxon>
        <taxon>Bacillota</taxon>
        <taxon>Bacilli</taxon>
        <taxon>Bacillales</taxon>
        <taxon>Bacillaceae</taxon>
        <taxon>Heyndrickxia</taxon>
    </lineage>
</organism>
<keyword evidence="1" id="KW-0472">Membrane</keyword>
<evidence type="ECO:0000313" key="2">
    <source>
        <dbReference type="EMBL" id="QQZ08468.1"/>
    </source>
</evidence>
<reference evidence="2 3" key="1">
    <citation type="submission" date="2020-11" db="EMBL/GenBank/DDBJ databases">
        <title>Taxonomic evaluation of the Bacillus sporothermodurans group of bacteria based on whole genome sequences.</title>
        <authorList>
            <person name="Fiedler G."/>
            <person name="Herbstmann A.-D."/>
            <person name="Doll E."/>
            <person name="Wenning M."/>
            <person name="Brinks E."/>
            <person name="Kabisch J."/>
            <person name="Breitenwieser F."/>
            <person name="Lappann M."/>
            <person name="Boehnlein C."/>
            <person name="Franz C."/>
        </authorList>
    </citation>
    <scope>NUCLEOTIDE SEQUENCE [LARGE SCALE GENOMIC DNA]</scope>
    <source>
        <strain evidence="2 3">JCM 19841</strain>
    </source>
</reference>
<protein>
    <submittedName>
        <fullName evidence="2">Uncharacterized protein</fullName>
    </submittedName>
</protein>
<keyword evidence="3" id="KW-1185">Reference proteome</keyword>
<keyword evidence="1" id="KW-0812">Transmembrane</keyword>
<accession>A0ABX7DYA7</accession>
<name>A0ABX7DYA7_9BACI</name>
<dbReference type="Proteomes" id="UP000595691">
    <property type="component" value="Chromosome"/>
</dbReference>
<keyword evidence="1" id="KW-1133">Transmembrane helix</keyword>
<evidence type="ECO:0000313" key="3">
    <source>
        <dbReference type="Proteomes" id="UP000595691"/>
    </source>
</evidence>
<proteinExistence type="predicted"/>
<sequence>MIIATILGVFGQSLAYFVDEHIANTNPPIYYLTIFTVISLLIYLITPLLAYLLMKVKKIDKSFTPIYIFGFGIIGICVSLWSVFVCAMWWG</sequence>
<feature type="transmembrane region" description="Helical" evidence="1">
    <location>
        <begin position="66"/>
        <end position="90"/>
    </location>
</feature>